<feature type="non-terminal residue" evidence="2">
    <location>
        <position position="1"/>
    </location>
</feature>
<reference evidence="2" key="1">
    <citation type="submission" date="2020-02" db="EMBL/GenBank/DDBJ databases">
        <authorList>
            <person name="Meier V. D."/>
        </authorList>
    </citation>
    <scope>NUCLEOTIDE SEQUENCE</scope>
    <source>
        <strain evidence="2">AVDCRST_MAG77</strain>
    </source>
</reference>
<gene>
    <name evidence="2" type="ORF">AVDCRST_MAG77-5301</name>
</gene>
<feature type="region of interest" description="Disordered" evidence="1">
    <location>
        <begin position="1"/>
        <end position="20"/>
    </location>
</feature>
<name>A0A6J4K7J7_9CHLR</name>
<dbReference type="EMBL" id="CADCTC010000277">
    <property type="protein sequence ID" value="CAA9297654.1"/>
    <property type="molecule type" value="Genomic_DNA"/>
</dbReference>
<feature type="compositionally biased region" description="Low complexity" evidence="1">
    <location>
        <begin position="204"/>
        <end position="218"/>
    </location>
</feature>
<accession>A0A6J4K7J7</accession>
<feature type="compositionally biased region" description="Low complexity" evidence="1">
    <location>
        <begin position="92"/>
        <end position="107"/>
    </location>
</feature>
<evidence type="ECO:0000313" key="2">
    <source>
        <dbReference type="EMBL" id="CAA9297654.1"/>
    </source>
</evidence>
<organism evidence="2">
    <name type="scientific">uncultured Chloroflexota bacterium</name>
    <dbReference type="NCBI Taxonomy" id="166587"/>
    <lineage>
        <taxon>Bacteria</taxon>
        <taxon>Bacillati</taxon>
        <taxon>Chloroflexota</taxon>
        <taxon>environmental samples</taxon>
    </lineage>
</organism>
<protein>
    <submittedName>
        <fullName evidence="2">Uncharacterized protein</fullName>
    </submittedName>
</protein>
<dbReference type="AlphaFoldDB" id="A0A6J4K7J7"/>
<feature type="region of interest" description="Disordered" evidence="1">
    <location>
        <begin position="79"/>
        <end position="135"/>
    </location>
</feature>
<feature type="compositionally biased region" description="Basic residues" evidence="1">
    <location>
        <begin position="108"/>
        <end position="121"/>
    </location>
</feature>
<feature type="compositionally biased region" description="Low complexity" evidence="1">
    <location>
        <begin position="1"/>
        <end position="15"/>
    </location>
</feature>
<feature type="non-terminal residue" evidence="2">
    <location>
        <position position="264"/>
    </location>
</feature>
<evidence type="ECO:0000256" key="1">
    <source>
        <dbReference type="SAM" id="MobiDB-lite"/>
    </source>
</evidence>
<feature type="region of interest" description="Disordered" evidence="1">
    <location>
        <begin position="193"/>
        <end position="218"/>
    </location>
</feature>
<proteinExistence type="predicted"/>
<sequence length="264" mass="26786">AALPPRAAPLLPAGAGHDRDRVAVRPDHEHHGRVAGNSAPLQLRRDQPVVGVSGEKLPLRLLRRGTADGVGARGEALVPGAHHPAHAEQRAGGRVPRRPGVADGAATHHPRRRPAVAHRWGRGGDTARHRPVDGRGLGHVPDVCLAGDGAVRVRREPVGGRAAAAGHRAGPSHEATGCLPHGRLACPRHRCSRTVPTSRTGGKPAATTSASCTGSWSSGGSPGAAPLWCRRSPPGGHPAPTANHAVAGGPAGGACACAGCACWL</sequence>